<evidence type="ECO:0000313" key="1">
    <source>
        <dbReference type="EMBL" id="WAU02126.1"/>
    </source>
</evidence>
<dbReference type="EMBL" id="CP114203">
    <property type="protein sequence ID" value="WAU02126.1"/>
    <property type="molecule type" value="Genomic_DNA"/>
</dbReference>
<gene>
    <name evidence="1" type="ORF">STRNI_000089</name>
</gene>
<dbReference type="Gene3D" id="2.130.10.10">
    <property type="entry name" value="YVTN repeat-like/Quinoprotein amine dehydrogenase"/>
    <property type="match status" value="1"/>
</dbReference>
<sequence length="180" mass="19240">MPTRREPVAIHVYDGAPDDLALSFDGRWAVCSNHQRNTLLWETHRTAAQPVECEGTSGRHAPAFNEGGRRLAVPAERQLSLRAIGPRRPTRLALLPVCASALAWRPVDGDILATAGSDHAVRLWRTGAQGGRSGYTSLAAGHLTTPATSLAWTGQQLLAVAEQGGRVTLLSINPETTHAS</sequence>
<protein>
    <submittedName>
        <fullName evidence="1">Uncharacterized protein</fullName>
    </submittedName>
</protein>
<dbReference type="Proteomes" id="UP001210169">
    <property type="component" value="Chromosome"/>
</dbReference>
<dbReference type="GeneID" id="301329310"/>
<organism evidence="1 2">
    <name type="scientific">Streptomyces nigrescens</name>
    <dbReference type="NCBI Taxonomy" id="1920"/>
    <lineage>
        <taxon>Bacteria</taxon>
        <taxon>Bacillati</taxon>
        <taxon>Actinomycetota</taxon>
        <taxon>Actinomycetes</taxon>
        <taxon>Kitasatosporales</taxon>
        <taxon>Streptomycetaceae</taxon>
        <taxon>Streptomyces</taxon>
    </lineage>
</organism>
<name>A0ABY7IXF5_STRNI</name>
<dbReference type="SUPFAM" id="SSF50969">
    <property type="entry name" value="YVTN repeat-like/Quinoprotein amine dehydrogenase"/>
    <property type="match status" value="1"/>
</dbReference>
<dbReference type="InterPro" id="IPR015943">
    <property type="entry name" value="WD40/YVTN_repeat-like_dom_sf"/>
</dbReference>
<accession>A0ABY7IXF5</accession>
<evidence type="ECO:0000313" key="2">
    <source>
        <dbReference type="Proteomes" id="UP001210169"/>
    </source>
</evidence>
<dbReference type="InterPro" id="IPR011044">
    <property type="entry name" value="Quino_amine_DH_bsu"/>
</dbReference>
<reference evidence="1 2" key="1">
    <citation type="submission" date="2022-12" db="EMBL/GenBank/DDBJ databases">
        <authorList>
            <person name="Ruckert C."/>
            <person name="Busche T."/>
            <person name="Kalinowski J."/>
            <person name="Wittmann C."/>
        </authorList>
    </citation>
    <scope>NUCLEOTIDE SEQUENCE [LARGE SCALE GENOMIC DNA]</scope>
    <source>
        <strain evidence="1 2">DSM 40276</strain>
    </source>
</reference>
<keyword evidence="2" id="KW-1185">Reference proteome</keyword>
<proteinExistence type="predicted"/>
<dbReference type="RefSeq" id="WP_277410281.1">
    <property type="nucleotide sequence ID" value="NZ_CP114203.1"/>
</dbReference>